<evidence type="ECO:0000259" key="2">
    <source>
        <dbReference type="Pfam" id="PF00582"/>
    </source>
</evidence>
<dbReference type="Gene3D" id="3.40.50.620">
    <property type="entry name" value="HUPs"/>
    <property type="match status" value="2"/>
</dbReference>
<dbReference type="InterPro" id="IPR006016">
    <property type="entry name" value="UspA"/>
</dbReference>
<dbReference type="AlphaFoldDB" id="A0A1G7D1E1"/>
<dbReference type="RefSeq" id="WP_091868469.1">
    <property type="nucleotide sequence ID" value="NZ_FNAO01000005.1"/>
</dbReference>
<dbReference type="STRING" id="641691.SAMN05421636_105125"/>
<evidence type="ECO:0000256" key="1">
    <source>
        <dbReference type="ARBA" id="ARBA00008791"/>
    </source>
</evidence>
<dbReference type="PRINTS" id="PR01438">
    <property type="entry name" value="UNVRSLSTRESS"/>
</dbReference>
<comment type="similarity">
    <text evidence="1">Belongs to the universal stress protein A family.</text>
</comment>
<dbReference type="PANTHER" id="PTHR46268:SF6">
    <property type="entry name" value="UNIVERSAL STRESS PROTEIN UP12"/>
    <property type="match status" value="1"/>
</dbReference>
<dbReference type="Pfam" id="PF00582">
    <property type="entry name" value="Usp"/>
    <property type="match status" value="2"/>
</dbReference>
<keyword evidence="4" id="KW-1185">Reference proteome</keyword>
<feature type="domain" description="UspA" evidence="2">
    <location>
        <begin position="151"/>
        <end position="252"/>
    </location>
</feature>
<reference evidence="3 4" key="1">
    <citation type="submission" date="2016-10" db="EMBL/GenBank/DDBJ databases">
        <authorList>
            <person name="de Groot N.N."/>
        </authorList>
    </citation>
    <scope>NUCLEOTIDE SEQUENCE [LARGE SCALE GENOMIC DNA]</scope>
    <source>
        <strain evidence="3 4">DSM 23421</strain>
    </source>
</reference>
<feature type="domain" description="UspA" evidence="2">
    <location>
        <begin position="1"/>
        <end position="142"/>
    </location>
</feature>
<proteinExistence type="inferred from homology"/>
<dbReference type="SUPFAM" id="SSF52402">
    <property type="entry name" value="Adenine nucleotide alpha hydrolases-like"/>
    <property type="match status" value="2"/>
</dbReference>
<dbReference type="Proteomes" id="UP000199109">
    <property type="component" value="Unassembled WGS sequence"/>
</dbReference>
<name>A0A1G7D1E1_9FLAO</name>
<gene>
    <name evidence="3" type="ORF">SAMN05421636_105125</name>
</gene>
<dbReference type="PANTHER" id="PTHR46268">
    <property type="entry name" value="STRESS RESPONSE PROTEIN NHAX"/>
    <property type="match status" value="1"/>
</dbReference>
<protein>
    <submittedName>
        <fullName evidence="3">Nucleotide-binding universal stress protein, UspA family</fullName>
    </submittedName>
</protein>
<evidence type="ECO:0000313" key="3">
    <source>
        <dbReference type="EMBL" id="SDE45303.1"/>
    </source>
</evidence>
<dbReference type="OrthoDB" id="9788959at2"/>
<evidence type="ECO:0000313" key="4">
    <source>
        <dbReference type="Proteomes" id="UP000199109"/>
    </source>
</evidence>
<accession>A0A1G7D1E1</accession>
<sequence length="289" mass="32975">MKTILYATDYSKNSVAALKYAQKFSKTMDSLLVVTHVFGYGMVTESVVLDDPELRKNALKANRTRLEEFCKEYLGEDRKKTNIQIVPIENMSIVDGVIGVASEWHAQIIVVGTKGESVLKEIFMGSTAKQLIEKAPCPIMTIPTEANYKPFKTIVYATDFEEEDVYAIKKLSEFAERFEAEIKMVHISTKKAYSGETQMEWFKDALLEKVDYGPLEFQLLLSENIFEALRTYLGDVGADLVVMLERKKSGFLKKWYHADKVKKMETYGKVPLLSFNEGNHEIFHFSAEL</sequence>
<organism evidence="3 4">
    <name type="scientific">Pricia antarctica</name>
    <dbReference type="NCBI Taxonomy" id="641691"/>
    <lineage>
        <taxon>Bacteria</taxon>
        <taxon>Pseudomonadati</taxon>
        <taxon>Bacteroidota</taxon>
        <taxon>Flavobacteriia</taxon>
        <taxon>Flavobacteriales</taxon>
        <taxon>Flavobacteriaceae</taxon>
        <taxon>Pricia</taxon>
    </lineage>
</organism>
<dbReference type="EMBL" id="FNAO01000005">
    <property type="protein sequence ID" value="SDE45303.1"/>
    <property type="molecule type" value="Genomic_DNA"/>
</dbReference>
<dbReference type="InterPro" id="IPR006015">
    <property type="entry name" value="Universal_stress_UspA"/>
</dbReference>
<dbReference type="CDD" id="cd00293">
    <property type="entry name" value="USP-like"/>
    <property type="match status" value="1"/>
</dbReference>
<dbReference type="InterPro" id="IPR014729">
    <property type="entry name" value="Rossmann-like_a/b/a_fold"/>
</dbReference>